<organism evidence="2 3">
    <name type="scientific">Botrytis paeoniae</name>
    <dbReference type="NCBI Taxonomy" id="278948"/>
    <lineage>
        <taxon>Eukaryota</taxon>
        <taxon>Fungi</taxon>
        <taxon>Dikarya</taxon>
        <taxon>Ascomycota</taxon>
        <taxon>Pezizomycotina</taxon>
        <taxon>Leotiomycetes</taxon>
        <taxon>Helotiales</taxon>
        <taxon>Sclerotiniaceae</taxon>
        <taxon>Botrytis</taxon>
    </lineage>
</organism>
<evidence type="ECO:0000256" key="1">
    <source>
        <dbReference type="SAM" id="MobiDB-lite"/>
    </source>
</evidence>
<accession>A0A4Z1G3Y3</accession>
<evidence type="ECO:0000313" key="2">
    <source>
        <dbReference type="EMBL" id="TGO30478.1"/>
    </source>
</evidence>
<protein>
    <submittedName>
        <fullName evidence="2">Uncharacterized protein</fullName>
    </submittedName>
</protein>
<feature type="region of interest" description="Disordered" evidence="1">
    <location>
        <begin position="18"/>
        <end position="42"/>
    </location>
</feature>
<gene>
    <name evidence="2" type="ORF">BPAE_0005g00740</name>
</gene>
<evidence type="ECO:0000313" key="3">
    <source>
        <dbReference type="Proteomes" id="UP000297910"/>
    </source>
</evidence>
<keyword evidence="3" id="KW-1185">Reference proteome</keyword>
<reference evidence="2 3" key="1">
    <citation type="submission" date="2017-12" db="EMBL/GenBank/DDBJ databases">
        <title>Comparative genomics of Botrytis spp.</title>
        <authorList>
            <person name="Valero-Jimenez C.A."/>
            <person name="Tapia P."/>
            <person name="Veloso J."/>
            <person name="Silva-Moreno E."/>
            <person name="Staats M."/>
            <person name="Valdes J.H."/>
            <person name="Van Kan J.A.L."/>
        </authorList>
    </citation>
    <scope>NUCLEOTIDE SEQUENCE [LARGE SCALE GENOMIC DNA]</scope>
    <source>
        <strain evidence="2 3">Bp0003</strain>
    </source>
</reference>
<feature type="compositionally biased region" description="Basic and acidic residues" evidence="1">
    <location>
        <begin position="20"/>
        <end position="34"/>
    </location>
</feature>
<name>A0A4Z1G3Y3_9HELO</name>
<dbReference type="Proteomes" id="UP000297910">
    <property type="component" value="Unassembled WGS sequence"/>
</dbReference>
<proteinExistence type="predicted"/>
<dbReference type="EMBL" id="PQXI01000005">
    <property type="protein sequence ID" value="TGO30478.1"/>
    <property type="molecule type" value="Genomic_DNA"/>
</dbReference>
<comment type="caution">
    <text evidence="2">The sequence shown here is derived from an EMBL/GenBank/DDBJ whole genome shotgun (WGS) entry which is preliminary data.</text>
</comment>
<sequence length="64" mass="7075">MTMTRALVYSVARGMGQYRKHQDLGRRRSNESRGKPSLVGNAEDGGIEMECCWANSTPSASKLK</sequence>
<dbReference type="AlphaFoldDB" id="A0A4Z1G3Y3"/>